<dbReference type="Proteomes" id="UP000439903">
    <property type="component" value="Unassembled WGS sequence"/>
</dbReference>
<organism evidence="2 3">
    <name type="scientific">Gigaspora margarita</name>
    <dbReference type="NCBI Taxonomy" id="4874"/>
    <lineage>
        <taxon>Eukaryota</taxon>
        <taxon>Fungi</taxon>
        <taxon>Fungi incertae sedis</taxon>
        <taxon>Mucoromycota</taxon>
        <taxon>Glomeromycotina</taxon>
        <taxon>Glomeromycetes</taxon>
        <taxon>Diversisporales</taxon>
        <taxon>Gigasporaceae</taxon>
        <taxon>Gigaspora</taxon>
    </lineage>
</organism>
<dbReference type="OrthoDB" id="2444234at2759"/>
<gene>
    <name evidence="2" type="ORF">F8M41_018174</name>
</gene>
<sequence length="130" mass="15109">MLIEIKNTQDSILEILISDYVSQNCSYNVKVVFPTNNLQFNHLKTTIRLNETLIFIVGQMEIIANEFYVYANDINFRLIEDENVNNVKDYQPKTEKSVQDNQNSETNVESKKSSGKDKKRSTRVTHNSKM</sequence>
<keyword evidence="3" id="KW-1185">Reference proteome</keyword>
<evidence type="ECO:0000256" key="1">
    <source>
        <dbReference type="SAM" id="MobiDB-lite"/>
    </source>
</evidence>
<protein>
    <submittedName>
        <fullName evidence="2">Uncharacterized protein</fullName>
    </submittedName>
</protein>
<dbReference type="AlphaFoldDB" id="A0A8H4AM51"/>
<evidence type="ECO:0000313" key="2">
    <source>
        <dbReference type="EMBL" id="KAF0511810.1"/>
    </source>
</evidence>
<comment type="caution">
    <text evidence="2">The sequence shown here is derived from an EMBL/GenBank/DDBJ whole genome shotgun (WGS) entry which is preliminary data.</text>
</comment>
<name>A0A8H4AM51_GIGMA</name>
<accession>A0A8H4AM51</accession>
<proteinExistence type="predicted"/>
<feature type="region of interest" description="Disordered" evidence="1">
    <location>
        <begin position="90"/>
        <end position="130"/>
    </location>
</feature>
<dbReference type="EMBL" id="WTPW01000433">
    <property type="protein sequence ID" value="KAF0511810.1"/>
    <property type="molecule type" value="Genomic_DNA"/>
</dbReference>
<evidence type="ECO:0000313" key="3">
    <source>
        <dbReference type="Proteomes" id="UP000439903"/>
    </source>
</evidence>
<reference evidence="2 3" key="1">
    <citation type="journal article" date="2019" name="Environ. Microbiol.">
        <title>At the nexus of three kingdoms: the genome of the mycorrhizal fungus Gigaspora margarita provides insights into plant, endobacterial and fungal interactions.</title>
        <authorList>
            <person name="Venice F."/>
            <person name="Ghignone S."/>
            <person name="Salvioli di Fossalunga A."/>
            <person name="Amselem J."/>
            <person name="Novero M."/>
            <person name="Xianan X."/>
            <person name="Sedzielewska Toro K."/>
            <person name="Morin E."/>
            <person name="Lipzen A."/>
            <person name="Grigoriev I.V."/>
            <person name="Henrissat B."/>
            <person name="Martin F.M."/>
            <person name="Bonfante P."/>
        </authorList>
    </citation>
    <scope>NUCLEOTIDE SEQUENCE [LARGE SCALE GENOMIC DNA]</scope>
    <source>
        <strain evidence="2 3">BEG34</strain>
    </source>
</reference>
<feature type="compositionally biased region" description="Basic residues" evidence="1">
    <location>
        <begin position="117"/>
        <end position="130"/>
    </location>
</feature>